<dbReference type="InterPro" id="IPR000524">
    <property type="entry name" value="Tscrpt_reg_HTH_GntR"/>
</dbReference>
<protein>
    <submittedName>
        <fullName evidence="7">Transcriptional regulator, GntR family</fullName>
    </submittedName>
</protein>
<comment type="similarity">
    <text evidence="1">In the C-terminal section; belongs to the class-I pyridoxal-phosphate-dependent aminotransferase family.</text>
</comment>
<evidence type="ECO:0000259" key="6">
    <source>
        <dbReference type="PROSITE" id="PS50949"/>
    </source>
</evidence>
<feature type="domain" description="HTH gntR-type" evidence="6">
    <location>
        <begin position="28"/>
        <end position="96"/>
    </location>
</feature>
<keyword evidence="4" id="KW-0238">DNA-binding</keyword>
<keyword evidence="5" id="KW-0804">Transcription</keyword>
<keyword evidence="8" id="KW-1185">Reference proteome</keyword>
<dbReference type="EMBL" id="ACKQ02000007">
    <property type="protein sequence ID" value="EFK34773.1"/>
    <property type="molecule type" value="Genomic_DNA"/>
</dbReference>
<dbReference type="CDD" id="cd07377">
    <property type="entry name" value="WHTH_GntR"/>
    <property type="match status" value="1"/>
</dbReference>
<dbReference type="InterPro" id="IPR015424">
    <property type="entry name" value="PyrdxlP-dep_Trfase"/>
</dbReference>
<dbReference type="Gene3D" id="3.40.640.10">
    <property type="entry name" value="Type I PLP-dependent aspartate aminotransferase-like (Major domain)"/>
    <property type="match status" value="1"/>
</dbReference>
<dbReference type="CDD" id="cd00609">
    <property type="entry name" value="AAT_like"/>
    <property type="match status" value="1"/>
</dbReference>
<sequence length="487" mass="56040">MIQFLHKQIVQMLRPWKLELEIDKKLDQPVYLQIADTIIRDIRSGRLKPGDALPGSRNLAQTLKLNRNTVVEAYQVLMNEEWVISKERKGIFISENLPALHEKKTGRIQDSLNQEMISNGMLINFDDGHPDSKIAPVTELARAYRQIFSIKAKWQMMGYGNEYGDVEFRKMISQMLNHQRGMQIHENEISVTRGSQMGMFLTAQTLLSPGDIVIVEDPGYQPAWHTFEYAGARLLPVPVDQEGISIEAVEMLLTEHQNIKAIYITPHRQYPTTVTLSLSRRLKLIELSNQYHITIIEDDYDNEFHFGYRPILPVSSFPELHNYVYIGTLSKVVAPALRIGYLATKNQKLLKKIGDLRKIIDVHGDVIMEQAVLQLIREGAVKKHIRKATVHYKHKRDFVYELLKMHMAGIADFTLPEGGLAFWIVPKAQLDWDMVTVLLLEKNIKIIHPKQYSQNRVNGFRLSYGALSEEQLEQSIPLIAEVFSNFF</sequence>
<dbReference type="InterPro" id="IPR036390">
    <property type="entry name" value="WH_DNA-bd_sf"/>
</dbReference>
<evidence type="ECO:0000256" key="3">
    <source>
        <dbReference type="ARBA" id="ARBA00023015"/>
    </source>
</evidence>
<accession>A0ABN0AP08</accession>
<name>A0ABN0AP08_CHRGE</name>
<comment type="caution">
    <text evidence="7">The sequence shown here is derived from an EMBL/GenBank/DDBJ whole genome shotgun (WGS) entry which is preliminary data.</text>
</comment>
<dbReference type="PROSITE" id="PS50949">
    <property type="entry name" value="HTH_GNTR"/>
    <property type="match status" value="1"/>
</dbReference>
<keyword evidence="2" id="KW-0663">Pyridoxal phosphate</keyword>
<evidence type="ECO:0000313" key="8">
    <source>
        <dbReference type="Proteomes" id="UP000002969"/>
    </source>
</evidence>
<evidence type="ECO:0000256" key="5">
    <source>
        <dbReference type="ARBA" id="ARBA00023163"/>
    </source>
</evidence>
<dbReference type="InterPro" id="IPR015421">
    <property type="entry name" value="PyrdxlP-dep_Trfase_major"/>
</dbReference>
<dbReference type="Gene3D" id="1.10.10.10">
    <property type="entry name" value="Winged helix-like DNA-binding domain superfamily/Winged helix DNA-binding domain"/>
    <property type="match status" value="1"/>
</dbReference>
<dbReference type="Proteomes" id="UP000002969">
    <property type="component" value="Unassembled WGS sequence"/>
</dbReference>
<dbReference type="Pfam" id="PF00155">
    <property type="entry name" value="Aminotran_1_2"/>
    <property type="match status" value="1"/>
</dbReference>
<evidence type="ECO:0000256" key="1">
    <source>
        <dbReference type="ARBA" id="ARBA00005384"/>
    </source>
</evidence>
<keyword evidence="3" id="KW-0805">Transcription regulation</keyword>
<dbReference type="InterPro" id="IPR051446">
    <property type="entry name" value="HTH_trans_reg/aminotransferase"/>
</dbReference>
<evidence type="ECO:0000313" key="7">
    <source>
        <dbReference type="EMBL" id="EFK34773.1"/>
    </source>
</evidence>
<dbReference type="SMART" id="SM00345">
    <property type="entry name" value="HTH_GNTR"/>
    <property type="match status" value="1"/>
</dbReference>
<dbReference type="SUPFAM" id="SSF53383">
    <property type="entry name" value="PLP-dependent transferases"/>
    <property type="match status" value="1"/>
</dbReference>
<dbReference type="InterPro" id="IPR036388">
    <property type="entry name" value="WH-like_DNA-bd_sf"/>
</dbReference>
<evidence type="ECO:0000256" key="2">
    <source>
        <dbReference type="ARBA" id="ARBA00022898"/>
    </source>
</evidence>
<dbReference type="SUPFAM" id="SSF46785">
    <property type="entry name" value="Winged helix' DNA-binding domain"/>
    <property type="match status" value="1"/>
</dbReference>
<evidence type="ECO:0000256" key="4">
    <source>
        <dbReference type="ARBA" id="ARBA00023125"/>
    </source>
</evidence>
<dbReference type="InterPro" id="IPR004839">
    <property type="entry name" value="Aminotransferase_I/II_large"/>
</dbReference>
<reference evidence="7" key="1">
    <citation type="submission" date="2010-06" db="EMBL/GenBank/DDBJ databases">
        <authorList>
            <person name="Muzny D."/>
            <person name="Qin X."/>
            <person name="Buhay C."/>
            <person name="Dugan-Rocha S."/>
            <person name="Ding Y."/>
            <person name="Chen G."/>
            <person name="Hawes A."/>
            <person name="Holder M."/>
            <person name="Jhangiani S."/>
            <person name="Johnson A."/>
            <person name="Khan Z."/>
            <person name="Li Z."/>
            <person name="Liu W."/>
            <person name="Liu X."/>
            <person name="Perez L."/>
            <person name="Shen H."/>
            <person name="Wang Q."/>
            <person name="Watt J."/>
            <person name="Xi L."/>
            <person name="Xin Y."/>
            <person name="Zhou J."/>
            <person name="Deng J."/>
            <person name="Jiang H."/>
            <person name="Liu Y."/>
            <person name="Qu J."/>
            <person name="Song X.-Z."/>
            <person name="Zhang L."/>
            <person name="Villasana D."/>
            <person name="Johnson A."/>
            <person name="Liu J."/>
            <person name="Liyanage D."/>
            <person name="Lorensuhewa L."/>
            <person name="Robinson T."/>
            <person name="Song A."/>
            <person name="Song B.-B."/>
            <person name="Dinh H."/>
            <person name="Thornton R."/>
            <person name="Coyle M."/>
            <person name="Francisco L."/>
            <person name="Jackson L."/>
            <person name="Javaid M."/>
            <person name="Korchina V."/>
            <person name="Kovar C."/>
            <person name="Mata R."/>
            <person name="Mathew T."/>
            <person name="Ngo R."/>
            <person name="Nguyen L."/>
            <person name="Nguyen N."/>
            <person name="Okwuonu G."/>
            <person name="Ongeri F."/>
            <person name="Pham C."/>
            <person name="Simmons D."/>
            <person name="Wilczek-Boney K."/>
            <person name="Hale W."/>
            <person name="Jakkamsetti A."/>
            <person name="Pham P."/>
            <person name="Ruth R."/>
            <person name="San Lucas F."/>
            <person name="Warren J."/>
            <person name="Zhang J."/>
            <person name="Zhao Z."/>
            <person name="Zhou C."/>
            <person name="Zhu D."/>
            <person name="Lee S."/>
            <person name="Bess C."/>
            <person name="Blankenburg K."/>
            <person name="Forbes L."/>
            <person name="Fu Q."/>
            <person name="Gubbala S."/>
            <person name="Hirani K."/>
            <person name="Jayaseelan J.C."/>
            <person name="Lara F."/>
            <person name="Munidasa M."/>
            <person name="Palculict T."/>
            <person name="Patil S."/>
            <person name="Pu L.-L."/>
            <person name="Saada N."/>
            <person name="Tang L."/>
            <person name="Weissenberger G."/>
            <person name="Zhu Y."/>
            <person name="Hemphill L."/>
            <person name="Shang Y."/>
            <person name="Youmans B."/>
            <person name="Ayvaz T."/>
            <person name="Ross M."/>
            <person name="Santibanez J."/>
            <person name="Aqrawi P."/>
            <person name="Gross S."/>
            <person name="Joshi V."/>
            <person name="Fowler G."/>
            <person name="Nazareth L."/>
            <person name="Reid J."/>
            <person name="Worley K."/>
            <person name="Petrosino J."/>
            <person name="Highlander S."/>
            <person name="Gibbs R."/>
        </authorList>
    </citation>
    <scope>NUCLEOTIDE SEQUENCE [LARGE SCALE GENOMIC DNA]</scope>
    <source>
        <strain evidence="7">ATCC 35910</strain>
    </source>
</reference>
<dbReference type="PANTHER" id="PTHR46577">
    <property type="entry name" value="HTH-TYPE TRANSCRIPTIONAL REGULATORY PROTEIN GABR"/>
    <property type="match status" value="1"/>
</dbReference>
<dbReference type="PANTHER" id="PTHR46577:SF1">
    <property type="entry name" value="HTH-TYPE TRANSCRIPTIONAL REGULATORY PROTEIN GABR"/>
    <property type="match status" value="1"/>
</dbReference>
<gene>
    <name evidence="7" type="ORF">HMPREF0204_13842</name>
</gene>
<proteinExistence type="inferred from homology"/>
<organism evidence="7 8">
    <name type="scientific">Chryseobacterium gleum ATCC 35910</name>
    <dbReference type="NCBI Taxonomy" id="525257"/>
    <lineage>
        <taxon>Bacteria</taxon>
        <taxon>Pseudomonadati</taxon>
        <taxon>Bacteroidota</taxon>
        <taxon>Flavobacteriia</taxon>
        <taxon>Flavobacteriales</taxon>
        <taxon>Weeksellaceae</taxon>
        <taxon>Chryseobacterium group</taxon>
        <taxon>Chryseobacterium</taxon>
    </lineage>
</organism>
<dbReference type="Pfam" id="PF00392">
    <property type="entry name" value="GntR"/>
    <property type="match status" value="1"/>
</dbReference>